<name>X1BU63_9ZZZZ</name>
<organism evidence="1">
    <name type="scientific">marine sediment metagenome</name>
    <dbReference type="NCBI Taxonomy" id="412755"/>
    <lineage>
        <taxon>unclassified sequences</taxon>
        <taxon>metagenomes</taxon>
        <taxon>ecological metagenomes</taxon>
    </lineage>
</organism>
<sequence>MTGITKTHRGETTVGLTVVKDAPYYSTILQKLFDSKEKGVEAERVEQERRAEATLAKKLKTLQRIGVGGKSRTQGRWNTTKRGK</sequence>
<reference evidence="1" key="1">
    <citation type="journal article" date="2014" name="Front. Microbiol.">
        <title>High frequency of phylogenetically diverse reductive dehalogenase-homologous genes in deep subseafloor sedimentary metagenomes.</title>
        <authorList>
            <person name="Kawai M."/>
            <person name="Futagami T."/>
            <person name="Toyoda A."/>
            <person name="Takaki Y."/>
            <person name="Nishi S."/>
            <person name="Hori S."/>
            <person name="Arai W."/>
            <person name="Tsubouchi T."/>
            <person name="Morono Y."/>
            <person name="Uchiyama I."/>
            <person name="Ito T."/>
            <person name="Fujiyama A."/>
            <person name="Inagaki F."/>
            <person name="Takami H."/>
        </authorList>
    </citation>
    <scope>NUCLEOTIDE SEQUENCE</scope>
    <source>
        <strain evidence="1">Expedition CK06-06</strain>
    </source>
</reference>
<protein>
    <submittedName>
        <fullName evidence="1">Uncharacterized protein</fullName>
    </submittedName>
</protein>
<gene>
    <name evidence="1" type="ORF">S01H4_26416</name>
</gene>
<dbReference type="AlphaFoldDB" id="X1BU63"/>
<dbReference type="EMBL" id="BART01012735">
    <property type="protein sequence ID" value="GAG84697.1"/>
    <property type="molecule type" value="Genomic_DNA"/>
</dbReference>
<comment type="caution">
    <text evidence="1">The sequence shown here is derived from an EMBL/GenBank/DDBJ whole genome shotgun (WGS) entry which is preliminary data.</text>
</comment>
<accession>X1BU63</accession>
<evidence type="ECO:0000313" key="1">
    <source>
        <dbReference type="EMBL" id="GAG84697.1"/>
    </source>
</evidence>
<proteinExistence type="predicted"/>